<sequence length="270" mass="31260">MLSRHFINKLTKARHLLCVSNVQNFVTGKTLMERVPRDIKNCERVPATHTPISSEDVEPRAETDTSFVWGQYDAPPVKSFNLFNVKDWWDHRKKLTCEHYQQYNQERADRLGSNLNAACFVLEWDGRIKFRDSDWLKASKDDPVKLPNSYQVNYVLTEIDASNTLITYEGLKNMENLFGLQWLSLKGCKFIDDWCIDKITGNYPKLEYLDISDCTNVTERGLEALYRLYDLKTLIVTNHHKSAAFELTCFMLEDCNPDLTCQILGPKGST</sequence>
<proteinExistence type="predicted"/>
<reference evidence="1" key="2">
    <citation type="journal article" date="2023" name="Commun. Biol.">
        <title>Intrasexual cuticular hydrocarbon dimorphism in a wasp sheds light on hydrocarbon biosynthesis genes in Hymenoptera.</title>
        <authorList>
            <person name="Moris V.C."/>
            <person name="Podsiadlowski L."/>
            <person name="Martin S."/>
            <person name="Oeyen J.P."/>
            <person name="Donath A."/>
            <person name="Petersen M."/>
            <person name="Wilbrandt J."/>
            <person name="Misof B."/>
            <person name="Liedtke D."/>
            <person name="Thamm M."/>
            <person name="Scheiner R."/>
            <person name="Schmitt T."/>
            <person name="Niehuis O."/>
        </authorList>
    </citation>
    <scope>NUCLEOTIDE SEQUENCE</scope>
    <source>
        <strain evidence="1">GBR_01_08_01A</strain>
    </source>
</reference>
<protein>
    <recommendedName>
        <fullName evidence="3">Mitochondrial ATP synthase regulatory component factor B</fullName>
    </recommendedName>
</protein>
<reference evidence="1" key="1">
    <citation type="submission" date="2021-08" db="EMBL/GenBank/DDBJ databases">
        <authorList>
            <person name="Misof B."/>
            <person name="Oliver O."/>
            <person name="Podsiadlowski L."/>
            <person name="Donath A."/>
            <person name="Peters R."/>
            <person name="Mayer C."/>
            <person name="Rust J."/>
            <person name="Gunkel S."/>
            <person name="Lesny P."/>
            <person name="Martin S."/>
            <person name="Oeyen J.P."/>
            <person name="Petersen M."/>
            <person name="Panagiotis P."/>
            <person name="Wilbrandt J."/>
            <person name="Tanja T."/>
        </authorList>
    </citation>
    <scope>NUCLEOTIDE SEQUENCE</scope>
    <source>
        <strain evidence="1">GBR_01_08_01A</strain>
        <tissue evidence="1">Thorax + abdomen</tissue>
    </source>
</reference>
<dbReference type="EMBL" id="JAIFRP010000062">
    <property type="protein sequence ID" value="KAK2580233.1"/>
    <property type="molecule type" value="Genomic_DNA"/>
</dbReference>
<keyword evidence="2" id="KW-1185">Reference proteome</keyword>
<comment type="caution">
    <text evidence="1">The sequence shown here is derived from an EMBL/GenBank/DDBJ whole genome shotgun (WGS) entry which is preliminary data.</text>
</comment>
<gene>
    <name evidence="1" type="ORF">KPH14_012489</name>
</gene>
<accession>A0AAD9VMP0</accession>
<dbReference type="SMART" id="SM00367">
    <property type="entry name" value="LRR_CC"/>
    <property type="match status" value="1"/>
</dbReference>
<name>A0AAD9VMP0_9HYME</name>
<dbReference type="InterPro" id="IPR032675">
    <property type="entry name" value="LRR_dom_sf"/>
</dbReference>
<evidence type="ECO:0008006" key="3">
    <source>
        <dbReference type="Google" id="ProtNLM"/>
    </source>
</evidence>
<dbReference type="SUPFAM" id="SSF52047">
    <property type="entry name" value="RNI-like"/>
    <property type="match status" value="1"/>
</dbReference>
<evidence type="ECO:0000313" key="1">
    <source>
        <dbReference type="EMBL" id="KAK2580233.1"/>
    </source>
</evidence>
<dbReference type="Gene3D" id="3.80.10.10">
    <property type="entry name" value="Ribonuclease Inhibitor"/>
    <property type="match status" value="1"/>
</dbReference>
<dbReference type="InterPro" id="IPR006553">
    <property type="entry name" value="Leu-rich_rpt_Cys-con_subtyp"/>
</dbReference>
<organism evidence="1 2">
    <name type="scientific">Odynerus spinipes</name>
    <dbReference type="NCBI Taxonomy" id="1348599"/>
    <lineage>
        <taxon>Eukaryota</taxon>
        <taxon>Metazoa</taxon>
        <taxon>Ecdysozoa</taxon>
        <taxon>Arthropoda</taxon>
        <taxon>Hexapoda</taxon>
        <taxon>Insecta</taxon>
        <taxon>Pterygota</taxon>
        <taxon>Neoptera</taxon>
        <taxon>Endopterygota</taxon>
        <taxon>Hymenoptera</taxon>
        <taxon>Apocrita</taxon>
        <taxon>Aculeata</taxon>
        <taxon>Vespoidea</taxon>
        <taxon>Vespidae</taxon>
        <taxon>Eumeninae</taxon>
        <taxon>Odynerus</taxon>
    </lineage>
</organism>
<evidence type="ECO:0000313" key="2">
    <source>
        <dbReference type="Proteomes" id="UP001258017"/>
    </source>
</evidence>
<dbReference type="Proteomes" id="UP001258017">
    <property type="component" value="Unassembled WGS sequence"/>
</dbReference>
<dbReference type="AlphaFoldDB" id="A0AAD9VMP0"/>